<comment type="function">
    <text evidence="6">Choline transporter.</text>
</comment>
<feature type="transmembrane region" description="Helical" evidence="6">
    <location>
        <begin position="125"/>
        <end position="147"/>
    </location>
</feature>
<keyword evidence="8" id="KW-1185">Reference proteome</keyword>
<accession>A0A1S3YZG4</accession>
<feature type="transmembrane region" description="Helical" evidence="6">
    <location>
        <begin position="59"/>
        <end position="79"/>
    </location>
</feature>
<gene>
    <name evidence="9" type="primary">LOC107781108</name>
</gene>
<comment type="subcellular location">
    <subcellularLocation>
        <location evidence="6">Cell membrane</location>
        <topology evidence="6">Multi-pass membrane protein</topology>
    </subcellularLocation>
    <subcellularLocation>
        <location evidence="1">Membrane</location>
        <topology evidence="1">Multi-pass membrane protein</topology>
    </subcellularLocation>
</comment>
<evidence type="ECO:0000256" key="1">
    <source>
        <dbReference type="ARBA" id="ARBA00004141"/>
    </source>
</evidence>
<evidence type="ECO:0000313" key="9">
    <source>
        <dbReference type="RefSeq" id="XP_016457237.1"/>
    </source>
</evidence>
<feature type="compositionally biased region" description="Polar residues" evidence="7">
    <location>
        <begin position="1"/>
        <end position="22"/>
    </location>
</feature>
<comment type="similarity">
    <text evidence="2 6">Belongs to the CTL (choline transporter-like) family.</text>
</comment>
<evidence type="ECO:0000256" key="5">
    <source>
        <dbReference type="ARBA" id="ARBA00023136"/>
    </source>
</evidence>
<dbReference type="RefSeq" id="XP_016457237.1">
    <property type="nucleotide sequence ID" value="XM_016601751.2"/>
</dbReference>
<feature type="transmembrane region" description="Helical" evidence="6">
    <location>
        <begin position="190"/>
        <end position="214"/>
    </location>
</feature>
<dbReference type="PaxDb" id="4097-A0A1S3YZG4"/>
<sequence length="540" mass="60517">METSEDPNKLSSTLVDPTTQPLLTPHNYPGQSSLDPEDQTQFLQISYNFGPRPFKDVPFLILFALLVLSTFGFGIFASVHKNPHHSQVSSFTYNFTSSSCTLQSSSSSNNFFELYSSDSSFLKSLIWTLVVTLILSIPFVLFVLFLLKRYTKQIVYASLPFFVIVPVFLDIYWFVACTVSSKCSEDFPLAYRILVLVFVLLLIGLLVWIFVANWHRIELTVKIIGVASYALSRNLGLFGVLPALTLGLLVYYAPIVVFLVFARFNGEVIPKEKNGEYYCVWKQDRWVPAYYTFAILTMLWSATAMIEAQVYVISGTIAQWYFSKDESGPKKSMRSALRHAFGPSSGTVCFSGLLICVVRMVRAMVDNARQEDSGIVNLILRFCANTLLSAVEFVNKFTINFAAITGEAYCTSARMTYELLKRNLLSPVFVETVSTRILAGIIFVLSTIYAILVFVVVRAVSHLGVEAYLIAALAWLLLMVVLGFFVHVLDNVIDTVYVCYAIDRDRGEVCKQEVHDVYVHLPISRGHSSTAYGARGPLVV</sequence>
<dbReference type="PANTHER" id="PTHR12385">
    <property type="entry name" value="CHOLINE TRANSPORTER-LIKE (SLC FAMILY 44)"/>
    <property type="match status" value="1"/>
</dbReference>
<feature type="transmembrane region" description="Helical" evidence="6">
    <location>
        <begin position="467"/>
        <end position="489"/>
    </location>
</feature>
<feature type="transmembrane region" description="Helical" evidence="6">
    <location>
        <begin position="235"/>
        <end position="261"/>
    </location>
</feature>
<dbReference type="InterPro" id="IPR007603">
    <property type="entry name" value="Choline_transptr-like"/>
</dbReference>
<reference evidence="8" key="1">
    <citation type="journal article" date="2014" name="Nat. Commun.">
        <title>The tobacco genome sequence and its comparison with those of tomato and potato.</title>
        <authorList>
            <person name="Sierro N."/>
            <person name="Battey J.N."/>
            <person name="Ouadi S."/>
            <person name="Bakaher N."/>
            <person name="Bovet L."/>
            <person name="Willig A."/>
            <person name="Goepfert S."/>
            <person name="Peitsch M.C."/>
            <person name="Ivanov N.V."/>
        </authorList>
    </citation>
    <scope>NUCLEOTIDE SEQUENCE [LARGE SCALE GENOMIC DNA]</scope>
</reference>
<dbReference type="PANTHER" id="PTHR12385:SF98">
    <property type="entry name" value="CHOLINE TRANSPORTER-LIKE PROTEIN"/>
    <property type="match status" value="1"/>
</dbReference>
<proteinExistence type="inferred from homology"/>
<dbReference type="GO" id="GO:0016020">
    <property type="term" value="C:membrane"/>
    <property type="evidence" value="ECO:0000318"/>
    <property type="project" value="GO_Central"/>
</dbReference>
<evidence type="ECO:0000256" key="6">
    <source>
        <dbReference type="RuleBase" id="RU368066"/>
    </source>
</evidence>
<feature type="transmembrane region" description="Helical" evidence="6">
    <location>
        <begin position="437"/>
        <end position="460"/>
    </location>
</feature>
<organism evidence="8 9">
    <name type="scientific">Nicotiana tabacum</name>
    <name type="common">Common tobacco</name>
    <dbReference type="NCBI Taxonomy" id="4097"/>
    <lineage>
        <taxon>Eukaryota</taxon>
        <taxon>Viridiplantae</taxon>
        <taxon>Streptophyta</taxon>
        <taxon>Embryophyta</taxon>
        <taxon>Tracheophyta</taxon>
        <taxon>Spermatophyta</taxon>
        <taxon>Magnoliopsida</taxon>
        <taxon>eudicotyledons</taxon>
        <taxon>Gunneridae</taxon>
        <taxon>Pentapetalae</taxon>
        <taxon>asterids</taxon>
        <taxon>lamiids</taxon>
        <taxon>Solanales</taxon>
        <taxon>Solanaceae</taxon>
        <taxon>Nicotianoideae</taxon>
        <taxon>Nicotianeae</taxon>
        <taxon>Nicotiana</taxon>
    </lineage>
</organism>
<dbReference type="GeneID" id="107781108"/>
<feature type="transmembrane region" description="Helical" evidence="6">
    <location>
        <begin position="154"/>
        <end position="175"/>
    </location>
</feature>
<keyword evidence="5 6" id="KW-0472">Membrane</keyword>
<dbReference type="OrthoDB" id="420519at2759"/>
<dbReference type="GO" id="GO:0005886">
    <property type="term" value="C:plasma membrane"/>
    <property type="evidence" value="ECO:0007669"/>
    <property type="project" value="UniProtKB-SubCell"/>
</dbReference>
<dbReference type="RefSeq" id="XP_016457237.1">
    <property type="nucleotide sequence ID" value="XM_016601751.1"/>
</dbReference>
<evidence type="ECO:0000256" key="7">
    <source>
        <dbReference type="SAM" id="MobiDB-lite"/>
    </source>
</evidence>
<feature type="transmembrane region" description="Helical" evidence="6">
    <location>
        <begin position="290"/>
        <end position="314"/>
    </location>
</feature>
<evidence type="ECO:0000256" key="2">
    <source>
        <dbReference type="ARBA" id="ARBA00007168"/>
    </source>
</evidence>
<dbReference type="GO" id="GO:0055085">
    <property type="term" value="P:transmembrane transport"/>
    <property type="evidence" value="ECO:0000318"/>
    <property type="project" value="GO_Central"/>
</dbReference>
<evidence type="ECO:0000313" key="8">
    <source>
        <dbReference type="Proteomes" id="UP000790787"/>
    </source>
</evidence>
<protein>
    <recommendedName>
        <fullName evidence="6">Choline transporter-like protein</fullName>
    </recommendedName>
</protein>
<dbReference type="KEGG" id="nta:107781108"/>
<dbReference type="GO" id="GO:0022857">
    <property type="term" value="F:transmembrane transporter activity"/>
    <property type="evidence" value="ECO:0000318"/>
    <property type="project" value="GO_Central"/>
</dbReference>
<keyword evidence="4 6" id="KW-1133">Transmembrane helix</keyword>
<evidence type="ECO:0000256" key="4">
    <source>
        <dbReference type="ARBA" id="ARBA00022989"/>
    </source>
</evidence>
<name>A0A1S3YZG4_TOBAC</name>
<feature type="region of interest" description="Disordered" evidence="7">
    <location>
        <begin position="1"/>
        <end position="35"/>
    </location>
</feature>
<dbReference type="Proteomes" id="UP000790787">
    <property type="component" value="Chromosome 19"/>
</dbReference>
<reference evidence="9" key="2">
    <citation type="submission" date="2025-08" db="UniProtKB">
        <authorList>
            <consortium name="RefSeq"/>
        </authorList>
    </citation>
    <scope>IDENTIFICATION</scope>
    <source>
        <tissue evidence="9">Leaf</tissue>
    </source>
</reference>
<evidence type="ECO:0000256" key="3">
    <source>
        <dbReference type="ARBA" id="ARBA00022692"/>
    </source>
</evidence>
<dbReference type="AlphaFoldDB" id="A0A1S3YZG4"/>
<dbReference type="Pfam" id="PF04515">
    <property type="entry name" value="Choline_transpo"/>
    <property type="match status" value="1"/>
</dbReference>
<dbReference type="OMA" id="FWFVACT"/>
<dbReference type="STRING" id="4097.A0A1S3YZG4"/>
<keyword evidence="3 6" id="KW-0812">Transmembrane</keyword>